<organism evidence="3 4">
    <name type="scientific">Sphingobacterium chuzhouense</name>
    <dbReference type="NCBI Taxonomy" id="1742264"/>
    <lineage>
        <taxon>Bacteria</taxon>
        <taxon>Pseudomonadati</taxon>
        <taxon>Bacteroidota</taxon>
        <taxon>Sphingobacteriia</taxon>
        <taxon>Sphingobacteriales</taxon>
        <taxon>Sphingobacteriaceae</taxon>
        <taxon>Sphingobacterium</taxon>
    </lineage>
</organism>
<name>A0ABR7XW68_9SPHI</name>
<dbReference type="InterPro" id="IPR013783">
    <property type="entry name" value="Ig-like_fold"/>
</dbReference>
<feature type="domain" description="DUF5689" evidence="2">
    <location>
        <begin position="289"/>
        <end position="452"/>
    </location>
</feature>
<keyword evidence="1" id="KW-0812">Transmembrane</keyword>
<evidence type="ECO:0000313" key="3">
    <source>
        <dbReference type="EMBL" id="MBD1423286.1"/>
    </source>
</evidence>
<dbReference type="Proteomes" id="UP000651112">
    <property type="component" value="Unassembled WGS sequence"/>
</dbReference>
<dbReference type="RefSeq" id="WP_190315084.1">
    <property type="nucleotide sequence ID" value="NZ_JACNYL010000004.1"/>
</dbReference>
<protein>
    <submittedName>
        <fullName evidence="3">BACON domain-containing protein</fullName>
    </submittedName>
</protein>
<proteinExistence type="predicted"/>
<accession>A0ABR7XW68</accession>
<dbReference type="PROSITE" id="PS51257">
    <property type="entry name" value="PROKAR_LIPOPROTEIN"/>
    <property type="match status" value="1"/>
</dbReference>
<comment type="caution">
    <text evidence="3">The sequence shown here is derived from an EMBL/GenBank/DDBJ whole genome shotgun (WGS) entry which is preliminary data.</text>
</comment>
<feature type="transmembrane region" description="Helical" evidence="1">
    <location>
        <begin position="12"/>
        <end position="28"/>
    </location>
</feature>
<evidence type="ECO:0000259" key="2">
    <source>
        <dbReference type="Pfam" id="PF18942"/>
    </source>
</evidence>
<keyword evidence="4" id="KW-1185">Reference proteome</keyword>
<evidence type="ECO:0000256" key="1">
    <source>
        <dbReference type="SAM" id="Phobius"/>
    </source>
</evidence>
<keyword evidence="1" id="KW-0472">Membrane</keyword>
<dbReference type="CDD" id="cd14948">
    <property type="entry name" value="BACON"/>
    <property type="match status" value="1"/>
</dbReference>
<reference evidence="3 4" key="1">
    <citation type="submission" date="2020-08" db="EMBL/GenBank/DDBJ databases">
        <title>Sphingobacterium sp. DN00404 isolated from aquaculture water.</title>
        <authorList>
            <person name="Zhang M."/>
        </authorList>
    </citation>
    <scope>NUCLEOTIDE SEQUENCE [LARGE SCALE GENOMIC DNA]</scope>
    <source>
        <strain evidence="3 4">KCTC 42746</strain>
    </source>
</reference>
<evidence type="ECO:0000313" key="4">
    <source>
        <dbReference type="Proteomes" id="UP000651112"/>
    </source>
</evidence>
<dbReference type="Gene3D" id="2.60.40.10">
    <property type="entry name" value="Immunoglobulins"/>
    <property type="match status" value="1"/>
</dbReference>
<dbReference type="EMBL" id="JACNYL010000004">
    <property type="protein sequence ID" value="MBD1423286.1"/>
    <property type="molecule type" value="Genomic_DNA"/>
</dbReference>
<dbReference type="Pfam" id="PF18942">
    <property type="entry name" value="DUF5689"/>
    <property type="match status" value="1"/>
</dbReference>
<dbReference type="InterPro" id="IPR043744">
    <property type="entry name" value="DUF5689"/>
</dbReference>
<sequence length="730" mass="81196">MKRIEKIRLTQLHRFIWLFILSMVGIYSCKKDDGEFSRLSELGTETSLYTVPASAGEVKVDVLSNEEFEIIVADDAPWMTTNVKSLSGDTSFVVHYEENTEFPRQGFVTLYAKATERYDTVTVRQHGAMNAELVFPTLNTTVLGDGGTVTSELHTNVALEDVDIQVIYPLDVTDEWVNDDFAYDEATETFRFSVKPNPDMEMLRSVQVRLSFMDGWGQQQVSKLYLLQANAQNLFGTEATFPEVRVWAGAQISADIFIEGHVVSDVGNKNVGETPQTTPTAINYELNDRTVYIQSLDGRYGFRIETASVADNVFRRYGKVQLLLKGTTVEMRNNPDFYTIRGVTSAMVMKQEQGTAANIVHKEKYIAELTDDDIFTYVTLKDCELPIRKGSFTPLNEGYTTLFNAHRTAKYPLLMRDIQGNSLFLLTNTNTPYRRDGSILPQGSGKVSGIIVHEKFTRFEYEDASNPDDYGNIGRYQIRHLTRADIALADNVNSGFSSLLTEYQYPNITAGVAYPTNGDNGRLYASNSVNVTATSDYSYLGPVGANYLGNNNQWGTGVLVNGSKQNTYANTNSDGKGGAANSGIAANRSWWNYERNRGEAWIVEFSTSGISTNSLSLQFTAGNWAAAGAGTPRYWAVEWSEHGNMDGVWTPITKYTVPDIANWSNTLLHQLAGFKNINVPLPSDMLGKNRIYLRLIVDKNLASNGNTYASQPLAGNANTALGYLAIRYNK</sequence>
<dbReference type="InterPro" id="IPR024361">
    <property type="entry name" value="BACON"/>
</dbReference>
<keyword evidence="1" id="KW-1133">Transmembrane helix</keyword>
<gene>
    <name evidence="3" type="ORF">H8B21_17100</name>
</gene>